<organism evidence="2 3">
    <name type="scientific">Protopolystoma xenopodis</name>
    <dbReference type="NCBI Taxonomy" id="117903"/>
    <lineage>
        <taxon>Eukaryota</taxon>
        <taxon>Metazoa</taxon>
        <taxon>Spiralia</taxon>
        <taxon>Lophotrochozoa</taxon>
        <taxon>Platyhelminthes</taxon>
        <taxon>Monogenea</taxon>
        <taxon>Polyopisthocotylea</taxon>
        <taxon>Polystomatidea</taxon>
        <taxon>Polystomatidae</taxon>
        <taxon>Protopolystoma</taxon>
    </lineage>
</organism>
<evidence type="ECO:0000313" key="3">
    <source>
        <dbReference type="Proteomes" id="UP000784294"/>
    </source>
</evidence>
<feature type="compositionally biased region" description="Polar residues" evidence="1">
    <location>
        <begin position="9"/>
        <end position="21"/>
    </location>
</feature>
<keyword evidence="3" id="KW-1185">Reference proteome</keyword>
<evidence type="ECO:0000313" key="2">
    <source>
        <dbReference type="EMBL" id="VEL30718.1"/>
    </source>
</evidence>
<evidence type="ECO:0000256" key="1">
    <source>
        <dbReference type="SAM" id="MobiDB-lite"/>
    </source>
</evidence>
<comment type="caution">
    <text evidence="2">The sequence shown here is derived from an EMBL/GenBank/DDBJ whole genome shotgun (WGS) entry which is preliminary data.</text>
</comment>
<gene>
    <name evidence="2" type="ORF">PXEA_LOCUS24158</name>
</gene>
<sequence length="66" mass="7219">MITSGGPESETSSRSVEFERNGNNISEFDEATLLFTYELITASTATCIQILTRVVTDMPGIIALYL</sequence>
<dbReference type="AlphaFoldDB" id="A0A448X8C7"/>
<reference evidence="2" key="1">
    <citation type="submission" date="2018-11" db="EMBL/GenBank/DDBJ databases">
        <authorList>
            <consortium name="Pathogen Informatics"/>
        </authorList>
    </citation>
    <scope>NUCLEOTIDE SEQUENCE</scope>
</reference>
<feature type="region of interest" description="Disordered" evidence="1">
    <location>
        <begin position="1"/>
        <end position="21"/>
    </location>
</feature>
<name>A0A448X8C7_9PLAT</name>
<proteinExistence type="predicted"/>
<dbReference type="OrthoDB" id="10655531at2759"/>
<dbReference type="EMBL" id="CAAALY010114833">
    <property type="protein sequence ID" value="VEL30718.1"/>
    <property type="molecule type" value="Genomic_DNA"/>
</dbReference>
<protein>
    <submittedName>
        <fullName evidence="2">Uncharacterized protein</fullName>
    </submittedName>
</protein>
<dbReference type="Proteomes" id="UP000784294">
    <property type="component" value="Unassembled WGS sequence"/>
</dbReference>
<accession>A0A448X8C7</accession>